<reference evidence="2" key="2">
    <citation type="submission" date="2021-10" db="EMBL/GenBank/DDBJ databases">
        <title>Phylogenomics reveals ancestral predisposition of the termite-cultivated fungus Termitomyces towards a domesticated lifestyle.</title>
        <authorList>
            <person name="Auxier B."/>
            <person name="Grum-Grzhimaylo A."/>
            <person name="Cardenas M.E."/>
            <person name="Lodge J.D."/>
            <person name="Laessoe T."/>
            <person name="Pedersen O."/>
            <person name="Smith M.E."/>
            <person name="Kuyper T.W."/>
            <person name="Franco-Molano E.A."/>
            <person name="Baroni T.J."/>
            <person name="Aanen D.K."/>
        </authorList>
    </citation>
    <scope>NUCLEOTIDE SEQUENCE</scope>
    <source>
        <strain evidence="2">AP01</strain>
        <tissue evidence="2">Mycelium</tissue>
    </source>
</reference>
<proteinExistence type="predicted"/>
<feature type="signal peptide" evidence="1">
    <location>
        <begin position="1"/>
        <end position="22"/>
    </location>
</feature>
<dbReference type="AlphaFoldDB" id="A0A9P7GBU3"/>
<evidence type="ECO:0000256" key="1">
    <source>
        <dbReference type="SAM" id="SignalP"/>
    </source>
</evidence>
<keyword evidence="1" id="KW-0732">Signal</keyword>
<reference evidence="2" key="1">
    <citation type="submission" date="2020-07" db="EMBL/GenBank/DDBJ databases">
        <authorList>
            <person name="Nieuwenhuis M."/>
            <person name="Van De Peppel L.J.J."/>
        </authorList>
    </citation>
    <scope>NUCLEOTIDE SEQUENCE</scope>
    <source>
        <strain evidence="2">AP01</strain>
        <tissue evidence="2">Mycelium</tissue>
    </source>
</reference>
<name>A0A9P7GBU3_9AGAR</name>
<sequence length="337" mass="32650">MFFKTAVVSFLAAAALAVTVNAAPEAERRQIGSAFDSITSAAASAITGGGASIISDITSVGGGVASDVTSIAGGVFETVTSVGGHAVTVVTSAGGAAITLAGSAGGVATSFGGSVYTAATGAAATGTSNSAIGAPSFGFTSLNVIGLATIMGTISADTLKAKFLEEADSKKNSIESEIGFTNGSMLALPETDKSTSSSSGDPFTVLAATGTAIVYASGSATRTVMLNLAAPAIPAPIPTGTAGATAPITTPPITTHTDPYTILTTGSAIVFAFQGTTRTVTLNSTSASSVARASTPSATEAITVLTATGSAIVLASQGETQRVTLNATTTVAPLFTG</sequence>
<feature type="chain" id="PRO_5040473765" evidence="1">
    <location>
        <begin position="23"/>
        <end position="337"/>
    </location>
</feature>
<protein>
    <submittedName>
        <fullName evidence="2">Uncharacterized protein</fullName>
    </submittedName>
</protein>
<evidence type="ECO:0000313" key="2">
    <source>
        <dbReference type="EMBL" id="KAG5647634.1"/>
    </source>
</evidence>
<evidence type="ECO:0000313" key="3">
    <source>
        <dbReference type="Proteomes" id="UP000775547"/>
    </source>
</evidence>
<gene>
    <name evidence="2" type="ORF">DXG03_008987</name>
</gene>
<dbReference type="Proteomes" id="UP000775547">
    <property type="component" value="Unassembled WGS sequence"/>
</dbReference>
<dbReference type="EMBL" id="JABCKV010000008">
    <property type="protein sequence ID" value="KAG5647634.1"/>
    <property type="molecule type" value="Genomic_DNA"/>
</dbReference>
<organism evidence="2 3">
    <name type="scientific">Asterophora parasitica</name>
    <dbReference type="NCBI Taxonomy" id="117018"/>
    <lineage>
        <taxon>Eukaryota</taxon>
        <taxon>Fungi</taxon>
        <taxon>Dikarya</taxon>
        <taxon>Basidiomycota</taxon>
        <taxon>Agaricomycotina</taxon>
        <taxon>Agaricomycetes</taxon>
        <taxon>Agaricomycetidae</taxon>
        <taxon>Agaricales</taxon>
        <taxon>Tricholomatineae</taxon>
        <taxon>Lyophyllaceae</taxon>
        <taxon>Asterophora</taxon>
    </lineage>
</organism>
<keyword evidence="3" id="KW-1185">Reference proteome</keyword>
<comment type="caution">
    <text evidence="2">The sequence shown here is derived from an EMBL/GenBank/DDBJ whole genome shotgun (WGS) entry which is preliminary data.</text>
</comment>
<dbReference type="OrthoDB" id="4095724at2759"/>
<accession>A0A9P7GBU3</accession>